<dbReference type="InterPro" id="IPR017979">
    <property type="entry name" value="GPCR_3_CS"/>
</dbReference>
<protein>
    <recommendedName>
        <fullName evidence="14">G-protein coupled receptors family 3 profile domain-containing protein</fullName>
    </recommendedName>
</protein>
<keyword evidence="5 13" id="KW-0732">Signal</keyword>
<evidence type="ECO:0000256" key="1">
    <source>
        <dbReference type="ARBA" id="ARBA00004651"/>
    </source>
</evidence>
<dbReference type="Ensembl" id="ENSLLTT00000006503.1">
    <property type="protein sequence ID" value="ENSLLTP00000006254.1"/>
    <property type="gene ID" value="ENSLLTG00000004706.1"/>
</dbReference>
<evidence type="ECO:0000256" key="4">
    <source>
        <dbReference type="ARBA" id="ARBA00022692"/>
    </source>
</evidence>
<dbReference type="AlphaFoldDB" id="A0A8C5RQV1"/>
<evidence type="ECO:0000256" key="13">
    <source>
        <dbReference type="SAM" id="SignalP"/>
    </source>
</evidence>
<keyword evidence="11" id="KW-0807">Transducer</keyword>
<comment type="similarity">
    <text evidence="2">Belongs to the G-protein coupled receptor 3 family.</text>
</comment>
<reference evidence="15" key="2">
    <citation type="submission" date="2025-09" db="UniProtKB">
        <authorList>
            <consortium name="Ensembl"/>
        </authorList>
    </citation>
    <scope>IDENTIFICATION</scope>
</reference>
<dbReference type="InterPro" id="IPR004073">
    <property type="entry name" value="GPCR_3_vmron_rcpt_2"/>
</dbReference>
<evidence type="ECO:0000256" key="9">
    <source>
        <dbReference type="ARBA" id="ARBA00023170"/>
    </source>
</evidence>
<reference evidence="15" key="1">
    <citation type="submission" date="2025-08" db="UniProtKB">
        <authorList>
            <consortium name="Ensembl"/>
        </authorList>
    </citation>
    <scope>IDENTIFICATION</scope>
</reference>
<dbReference type="InterPro" id="IPR028082">
    <property type="entry name" value="Peripla_BP_I"/>
</dbReference>
<dbReference type="Proteomes" id="UP000694406">
    <property type="component" value="Unplaced"/>
</dbReference>
<feature type="transmembrane region" description="Helical" evidence="12">
    <location>
        <begin position="503"/>
        <end position="523"/>
    </location>
</feature>
<keyword evidence="16" id="KW-1185">Reference proteome</keyword>
<evidence type="ECO:0000259" key="14">
    <source>
        <dbReference type="PROSITE" id="PS50259"/>
    </source>
</evidence>
<keyword evidence="7" id="KW-0297">G-protein coupled receptor</keyword>
<keyword evidence="8 12" id="KW-0472">Membrane</keyword>
<dbReference type="Pfam" id="PF01094">
    <property type="entry name" value="ANF_receptor"/>
    <property type="match status" value="1"/>
</dbReference>
<evidence type="ECO:0000256" key="5">
    <source>
        <dbReference type="ARBA" id="ARBA00022729"/>
    </source>
</evidence>
<evidence type="ECO:0000256" key="12">
    <source>
        <dbReference type="SAM" id="Phobius"/>
    </source>
</evidence>
<keyword evidence="9" id="KW-0675">Receptor</keyword>
<keyword evidence="10" id="KW-0325">Glycoprotein</keyword>
<dbReference type="FunFam" id="2.10.50.30:FF:000002">
    <property type="entry name" value="Vomeronasal 2 receptor, h1"/>
    <property type="match status" value="1"/>
</dbReference>
<feature type="transmembrane region" description="Helical" evidence="12">
    <location>
        <begin position="691"/>
        <end position="714"/>
    </location>
</feature>
<dbReference type="InterPro" id="IPR000068">
    <property type="entry name" value="GPCR_3_Ca_sens_rcpt-rel"/>
</dbReference>
<dbReference type="InterPro" id="IPR011500">
    <property type="entry name" value="GPCR_3_9-Cys_dom"/>
</dbReference>
<evidence type="ECO:0000313" key="16">
    <source>
        <dbReference type="Proteomes" id="UP000694406"/>
    </source>
</evidence>
<dbReference type="GO" id="GO:0004930">
    <property type="term" value="F:G protein-coupled receptor activity"/>
    <property type="evidence" value="ECO:0007669"/>
    <property type="project" value="UniProtKB-KW"/>
</dbReference>
<feature type="domain" description="G-protein coupled receptors family 3 profile" evidence="14">
    <location>
        <begin position="465"/>
        <end position="729"/>
    </location>
</feature>
<feature type="transmembrane region" description="Helical" evidence="12">
    <location>
        <begin position="535"/>
        <end position="559"/>
    </location>
</feature>
<evidence type="ECO:0000313" key="15">
    <source>
        <dbReference type="Ensembl" id="ENSLLTP00000006254.1"/>
    </source>
</evidence>
<dbReference type="GeneTree" id="ENSGT00950000182788"/>
<keyword evidence="3" id="KW-1003">Cell membrane</keyword>
<dbReference type="PROSITE" id="PS50259">
    <property type="entry name" value="G_PROTEIN_RECEP_F3_4"/>
    <property type="match status" value="1"/>
</dbReference>
<sequence>MAGLPLLLLLLLLFFLLPPMKMKNFCVLPQPYKIQENYYSPGDLIIGGNFKLHHMLWCNVSQCFSHCRPTPNNYQMFMALVFAVTEINQDLVLLPNITLGFNMYDNANWNKRVSLISLFLLSTRDQMVPGYKCDQRDTLFSVIGGDNPQFSMPMKGGIYLSIGFEFIQGDQRVYPSSFRINPKEFPQYVGLVRMLLYFEWNWIGFIVSENENGERFLSTLRPMLMEKEICQAFTQRVKHDFSHAEVFKFTLHSKIWANVEVILFFAEPDIVETFLLTLNFKSFGQSPCPKVWILTSYWKPYASHLHDRWRVFDCEFHKPGHYFIKWKKFCSGKENLRNLPTYKFQTKMTGESYNVYNAIYALAHALHAMHGSESQPALRRLGKRISNKVPFARCGMKRCQAGERRRVPEGKQVCCYLCTPCSDGRISDLTDATDCAPCPEDQYPNKDNVHCIPKKLHFLAYEDPLGYALSSLVLFFSLSTIAILVIFHKHHDTPIVKANNRDLSYILLVSLLLCFLCSFLFIGRPRKLICLFRQTAFAILFSLAVSSVLAKTVMVVLAFMATKPGNRTKKFLGKPLTISIVFSCPLVQAFLCVTWLITYPPFPNLDFHSLVRETIIECNEGSASMFYTVLAYLGFLALISFTLAFLARKLPNSFNEAKFITFSMLIFCSVWLTFLPTYLSTKGKSMVAVEIFSILASGAGLLACIFFPKCYIIVLRPHLNRKDNIMRQKNC</sequence>
<feature type="chain" id="PRO_5034018673" description="G-protein coupled receptors family 3 profile domain-containing protein" evidence="13">
    <location>
        <begin position="23"/>
        <end position="731"/>
    </location>
</feature>
<dbReference type="InterPro" id="IPR017978">
    <property type="entry name" value="GPCR_3_C"/>
</dbReference>
<evidence type="ECO:0000256" key="11">
    <source>
        <dbReference type="ARBA" id="ARBA00023224"/>
    </source>
</evidence>
<dbReference type="Pfam" id="PF07562">
    <property type="entry name" value="NCD3G"/>
    <property type="match status" value="1"/>
</dbReference>
<keyword evidence="6 12" id="KW-1133">Transmembrane helix</keyword>
<dbReference type="Gene3D" id="2.10.50.30">
    <property type="entry name" value="GPCR, family 3, nine cysteines domain"/>
    <property type="match status" value="1"/>
</dbReference>
<evidence type="ECO:0000256" key="10">
    <source>
        <dbReference type="ARBA" id="ARBA00023180"/>
    </source>
</evidence>
<dbReference type="PANTHER" id="PTHR24061">
    <property type="entry name" value="CALCIUM-SENSING RECEPTOR-RELATED"/>
    <property type="match status" value="1"/>
</dbReference>
<proteinExistence type="inferred from homology"/>
<evidence type="ECO:0000256" key="2">
    <source>
        <dbReference type="ARBA" id="ARBA00007242"/>
    </source>
</evidence>
<feature type="transmembrane region" description="Helical" evidence="12">
    <location>
        <begin position="629"/>
        <end position="647"/>
    </location>
</feature>
<dbReference type="Gene3D" id="3.40.50.2300">
    <property type="match status" value="3"/>
</dbReference>
<name>A0A8C5RQV1_LATLA</name>
<feature type="signal peptide" evidence="13">
    <location>
        <begin position="1"/>
        <end position="22"/>
    </location>
</feature>
<dbReference type="CDD" id="cd15283">
    <property type="entry name" value="7tmC_V2R_pheromone"/>
    <property type="match status" value="1"/>
</dbReference>
<feature type="transmembrane region" description="Helical" evidence="12">
    <location>
        <begin position="659"/>
        <end position="679"/>
    </location>
</feature>
<feature type="transmembrane region" description="Helical" evidence="12">
    <location>
        <begin position="465"/>
        <end position="487"/>
    </location>
</feature>
<dbReference type="SUPFAM" id="SSF53822">
    <property type="entry name" value="Periplasmic binding protein-like I"/>
    <property type="match status" value="1"/>
</dbReference>
<dbReference type="PANTHER" id="PTHR24061:SF599">
    <property type="entry name" value="G-PROTEIN COUPLED RECEPTORS FAMILY 3 PROFILE DOMAIN-CONTAINING PROTEIN"/>
    <property type="match status" value="1"/>
</dbReference>
<dbReference type="InterPro" id="IPR001828">
    <property type="entry name" value="ANF_lig-bd_rcpt"/>
</dbReference>
<evidence type="ECO:0000256" key="7">
    <source>
        <dbReference type="ARBA" id="ARBA00023040"/>
    </source>
</evidence>
<accession>A0A8C5RQV1</accession>
<dbReference type="PRINTS" id="PR01535">
    <property type="entry name" value="VOMERONASL2R"/>
</dbReference>
<dbReference type="InterPro" id="IPR000337">
    <property type="entry name" value="GPCR_3"/>
</dbReference>
<dbReference type="GO" id="GO:0005886">
    <property type="term" value="C:plasma membrane"/>
    <property type="evidence" value="ECO:0007669"/>
    <property type="project" value="UniProtKB-SubCell"/>
</dbReference>
<dbReference type="InterPro" id="IPR038550">
    <property type="entry name" value="GPCR_3_9-Cys_sf"/>
</dbReference>
<feature type="transmembrane region" description="Helical" evidence="12">
    <location>
        <begin position="571"/>
        <end position="597"/>
    </location>
</feature>
<dbReference type="PROSITE" id="PS00981">
    <property type="entry name" value="G_PROTEIN_RECEP_F3_3"/>
    <property type="match status" value="1"/>
</dbReference>
<comment type="subcellular location">
    <subcellularLocation>
        <location evidence="1">Cell membrane</location>
        <topology evidence="1">Multi-pass membrane protein</topology>
    </subcellularLocation>
</comment>
<organism evidence="15 16">
    <name type="scientific">Laticauda laticaudata</name>
    <name type="common">Blue-ringed sea krait</name>
    <name type="synonym">Blue-lipped sea krait</name>
    <dbReference type="NCBI Taxonomy" id="8630"/>
    <lineage>
        <taxon>Eukaryota</taxon>
        <taxon>Metazoa</taxon>
        <taxon>Chordata</taxon>
        <taxon>Craniata</taxon>
        <taxon>Vertebrata</taxon>
        <taxon>Euteleostomi</taxon>
        <taxon>Lepidosauria</taxon>
        <taxon>Squamata</taxon>
        <taxon>Bifurcata</taxon>
        <taxon>Unidentata</taxon>
        <taxon>Episquamata</taxon>
        <taxon>Toxicofera</taxon>
        <taxon>Serpentes</taxon>
        <taxon>Colubroidea</taxon>
        <taxon>Elapidae</taxon>
        <taxon>Laticaudinae</taxon>
        <taxon>Laticauda</taxon>
    </lineage>
</organism>
<evidence type="ECO:0000256" key="8">
    <source>
        <dbReference type="ARBA" id="ARBA00023136"/>
    </source>
</evidence>
<keyword evidence="4 12" id="KW-0812">Transmembrane</keyword>
<dbReference type="Pfam" id="PF00003">
    <property type="entry name" value="7tm_3"/>
    <property type="match status" value="1"/>
</dbReference>
<evidence type="ECO:0000256" key="3">
    <source>
        <dbReference type="ARBA" id="ARBA00022475"/>
    </source>
</evidence>
<evidence type="ECO:0000256" key="6">
    <source>
        <dbReference type="ARBA" id="ARBA00022989"/>
    </source>
</evidence>
<dbReference type="PRINTS" id="PR00248">
    <property type="entry name" value="GPCRMGR"/>
</dbReference>